<gene>
    <name evidence="1" type="ORF">GCM10011573_18880</name>
</gene>
<dbReference type="Proteomes" id="UP000630615">
    <property type="component" value="Unassembled WGS sequence"/>
</dbReference>
<protein>
    <submittedName>
        <fullName evidence="1">Uncharacterized protein</fullName>
    </submittedName>
</protein>
<evidence type="ECO:0000313" key="1">
    <source>
        <dbReference type="EMBL" id="GGC89458.1"/>
    </source>
</evidence>
<dbReference type="EMBL" id="BMKI01000003">
    <property type="protein sequence ID" value="GGC89458.1"/>
    <property type="molecule type" value="Genomic_DNA"/>
</dbReference>
<accession>A0ABQ1P249</accession>
<dbReference type="RefSeq" id="WP_088271092.1">
    <property type="nucleotide sequence ID" value="NZ_BMKI01000003.1"/>
</dbReference>
<proteinExistence type="predicted"/>
<evidence type="ECO:0000313" key="2">
    <source>
        <dbReference type="Proteomes" id="UP000630615"/>
    </source>
</evidence>
<organism evidence="1 2">
    <name type="scientific">Enterococcus wangshanyuanii</name>
    <dbReference type="NCBI Taxonomy" id="2005703"/>
    <lineage>
        <taxon>Bacteria</taxon>
        <taxon>Bacillati</taxon>
        <taxon>Bacillota</taxon>
        <taxon>Bacilli</taxon>
        <taxon>Lactobacillales</taxon>
        <taxon>Enterococcaceae</taxon>
        <taxon>Enterococcus</taxon>
    </lineage>
</organism>
<comment type="caution">
    <text evidence="1">The sequence shown here is derived from an EMBL/GenBank/DDBJ whole genome shotgun (WGS) entry which is preliminary data.</text>
</comment>
<keyword evidence="2" id="KW-1185">Reference proteome</keyword>
<sequence>MYDLSDEELYQRFGYTNEGIDELFFDHEDTTKIVALKDGSMLTGKMVDNDRLVEVDSETDPNALTVGEAKELLRSRQDVLYQLYEAELTNGSE</sequence>
<name>A0ABQ1P249_9ENTE</name>
<reference evidence="2" key="1">
    <citation type="journal article" date="2019" name="Int. J. Syst. Evol. Microbiol.">
        <title>The Global Catalogue of Microorganisms (GCM) 10K type strain sequencing project: providing services to taxonomists for standard genome sequencing and annotation.</title>
        <authorList>
            <consortium name="The Broad Institute Genomics Platform"/>
            <consortium name="The Broad Institute Genome Sequencing Center for Infectious Disease"/>
            <person name="Wu L."/>
            <person name="Ma J."/>
        </authorList>
    </citation>
    <scope>NUCLEOTIDE SEQUENCE [LARGE SCALE GENOMIC DNA]</scope>
    <source>
        <strain evidence="2">CGMCC 1.15942</strain>
    </source>
</reference>